<gene>
    <name evidence="1" type="ORF">V5O48_013111</name>
</gene>
<protein>
    <submittedName>
        <fullName evidence="1">Uncharacterized protein</fullName>
    </submittedName>
</protein>
<evidence type="ECO:0000313" key="2">
    <source>
        <dbReference type="Proteomes" id="UP001465976"/>
    </source>
</evidence>
<dbReference type="Proteomes" id="UP001465976">
    <property type="component" value="Unassembled WGS sequence"/>
</dbReference>
<organism evidence="1 2">
    <name type="scientific">Marasmius crinis-equi</name>
    <dbReference type="NCBI Taxonomy" id="585013"/>
    <lineage>
        <taxon>Eukaryota</taxon>
        <taxon>Fungi</taxon>
        <taxon>Dikarya</taxon>
        <taxon>Basidiomycota</taxon>
        <taxon>Agaricomycotina</taxon>
        <taxon>Agaricomycetes</taxon>
        <taxon>Agaricomycetidae</taxon>
        <taxon>Agaricales</taxon>
        <taxon>Marasmiineae</taxon>
        <taxon>Marasmiaceae</taxon>
        <taxon>Marasmius</taxon>
    </lineage>
</organism>
<dbReference type="EMBL" id="JBAHYK010001242">
    <property type="protein sequence ID" value="KAL0568870.1"/>
    <property type="molecule type" value="Genomic_DNA"/>
</dbReference>
<sequence length="116" mass="13103">MRDYQIARGFDPTTADFARHCGLYDYVFEPVDPSLTTTPSRFEDLKDSDYIVSKHSKETMQETEAVYAFLSVLFGDDDTDTPEPASESSNPSLWSKLTSPLSWMTADDSEIPVMVF</sequence>
<proteinExistence type="predicted"/>
<accession>A0ABR3F156</accession>
<comment type="caution">
    <text evidence="1">The sequence shown here is derived from an EMBL/GenBank/DDBJ whole genome shotgun (WGS) entry which is preliminary data.</text>
</comment>
<keyword evidence="2" id="KW-1185">Reference proteome</keyword>
<name>A0ABR3F156_9AGAR</name>
<reference evidence="1 2" key="1">
    <citation type="submission" date="2024-02" db="EMBL/GenBank/DDBJ databases">
        <title>A draft genome for the cacao thread blight pathogen Marasmius crinis-equi.</title>
        <authorList>
            <person name="Cohen S.P."/>
            <person name="Baruah I.K."/>
            <person name="Amoako-Attah I."/>
            <person name="Bukari Y."/>
            <person name="Meinhardt L.W."/>
            <person name="Bailey B.A."/>
        </authorList>
    </citation>
    <scope>NUCLEOTIDE SEQUENCE [LARGE SCALE GENOMIC DNA]</scope>
    <source>
        <strain evidence="1 2">GH-76</strain>
    </source>
</reference>
<evidence type="ECO:0000313" key="1">
    <source>
        <dbReference type="EMBL" id="KAL0568870.1"/>
    </source>
</evidence>